<protein>
    <submittedName>
        <fullName evidence="2">Putative hydrolase</fullName>
    </submittedName>
</protein>
<proteinExistence type="predicted"/>
<dbReference type="InterPro" id="IPR023214">
    <property type="entry name" value="HAD_sf"/>
</dbReference>
<keyword evidence="1 2" id="KW-0378">Hydrolase</keyword>
<dbReference type="PANTHER" id="PTHR43316:SF8">
    <property type="entry name" value="HAD FAMILY HYDROLASE"/>
    <property type="match status" value="1"/>
</dbReference>
<dbReference type="eggNOG" id="COG1011">
    <property type="taxonomic scope" value="Bacteria"/>
</dbReference>
<dbReference type="SFLD" id="SFLDS00003">
    <property type="entry name" value="Haloacid_Dehalogenase"/>
    <property type="match status" value="1"/>
</dbReference>
<dbReference type="STRING" id="1220583.GOACH_03_04990"/>
<evidence type="ECO:0000313" key="3">
    <source>
        <dbReference type="Proteomes" id="UP000010988"/>
    </source>
</evidence>
<dbReference type="SUPFAM" id="SSF56784">
    <property type="entry name" value="HAD-like"/>
    <property type="match status" value="1"/>
</dbReference>
<dbReference type="SFLD" id="SFLDG01129">
    <property type="entry name" value="C1.5:_HAD__Beta-PGM__Phosphata"/>
    <property type="match status" value="1"/>
</dbReference>
<dbReference type="EMBL" id="BANR01000003">
    <property type="protein sequence ID" value="GAC47477.1"/>
    <property type="molecule type" value="Genomic_DNA"/>
</dbReference>
<dbReference type="InterPro" id="IPR036412">
    <property type="entry name" value="HAD-like_sf"/>
</dbReference>
<dbReference type="Proteomes" id="UP000010988">
    <property type="component" value="Unassembled WGS sequence"/>
</dbReference>
<reference evidence="2 3" key="1">
    <citation type="submission" date="2012-12" db="EMBL/GenBank/DDBJ databases">
        <title>Whole genome shotgun sequence of Gordonia aichiensis NBRC 108223.</title>
        <authorList>
            <person name="Isaki-Nakamura S."/>
            <person name="Hosoyama A."/>
            <person name="Tsuchikane K."/>
            <person name="Ando Y."/>
            <person name="Baba S."/>
            <person name="Ohji S."/>
            <person name="Hamada M."/>
            <person name="Tamura T."/>
            <person name="Yamazoe A."/>
            <person name="Yamazaki S."/>
            <person name="Fujita N."/>
        </authorList>
    </citation>
    <scope>NUCLEOTIDE SEQUENCE [LARGE SCALE GENOMIC DNA]</scope>
    <source>
        <strain evidence="2 3">NBRC 108223</strain>
    </source>
</reference>
<evidence type="ECO:0000256" key="1">
    <source>
        <dbReference type="ARBA" id="ARBA00022801"/>
    </source>
</evidence>
<accession>L7KHR9</accession>
<dbReference type="Gene3D" id="3.40.50.1000">
    <property type="entry name" value="HAD superfamily/HAD-like"/>
    <property type="match status" value="1"/>
</dbReference>
<sequence length="304" mass="32493">MQKTPSDVGRRAFLLVELRGLEPLTPTLPVRFAVSVRVWLRSVQSVLTSADDAFGSVPYPPGRAVLGTLSAHCGGLVFRSESTYSGPCDDRRVDERLPSGLRAVVFDVGETLVDESRMWAERALDSGTTPFALMGVLGALIERDEDHRQVWQRLGVTAPASTTPITSVDLYPDAVGCLRAARAAGFVVGIAGNQPAGAVAGLRSLGFGADFVALSAGWRVAKPSPEFFERVVQAAGVEAGEVLYVGDRLDNDVLPATGAGLRTAFLRRGPWGHIHGSRRQVSVADVRLDSLDELGEQLARYGRA</sequence>
<organism evidence="2 3">
    <name type="scientific">Gordonia aichiensis NBRC 108223</name>
    <dbReference type="NCBI Taxonomy" id="1220583"/>
    <lineage>
        <taxon>Bacteria</taxon>
        <taxon>Bacillati</taxon>
        <taxon>Actinomycetota</taxon>
        <taxon>Actinomycetes</taxon>
        <taxon>Mycobacteriales</taxon>
        <taxon>Gordoniaceae</taxon>
        <taxon>Gordonia</taxon>
    </lineage>
</organism>
<comment type="caution">
    <text evidence="2">The sequence shown here is derived from an EMBL/GenBank/DDBJ whole genome shotgun (WGS) entry which is preliminary data.</text>
</comment>
<evidence type="ECO:0000313" key="2">
    <source>
        <dbReference type="EMBL" id="GAC47477.1"/>
    </source>
</evidence>
<name>L7KHR9_9ACTN</name>
<dbReference type="PANTHER" id="PTHR43316">
    <property type="entry name" value="HYDROLASE, HALOACID DELAHOGENASE-RELATED"/>
    <property type="match status" value="1"/>
</dbReference>
<dbReference type="AlphaFoldDB" id="L7KHR9"/>
<gene>
    <name evidence="2" type="ORF">GOACH_03_04990</name>
</gene>
<dbReference type="GO" id="GO:0016787">
    <property type="term" value="F:hydrolase activity"/>
    <property type="evidence" value="ECO:0007669"/>
    <property type="project" value="UniProtKB-KW"/>
</dbReference>
<dbReference type="Pfam" id="PF00702">
    <property type="entry name" value="Hydrolase"/>
    <property type="match status" value="1"/>
</dbReference>
<dbReference type="InterPro" id="IPR051540">
    <property type="entry name" value="S-2-haloacid_dehalogenase"/>
</dbReference>
<keyword evidence="3" id="KW-1185">Reference proteome</keyword>